<keyword evidence="1" id="KW-1133">Transmembrane helix</keyword>
<keyword evidence="1" id="KW-0472">Membrane</keyword>
<reference evidence="2" key="1">
    <citation type="submission" date="2021-02" db="EMBL/GenBank/DDBJ databases">
        <title>Comparative genomics of Ferrovum myxofaciens strains, predominant extremophile bacteria forming large biofilm stalactites in acid mine ecosystems.</title>
        <authorList>
            <person name="Burkartova K."/>
            <person name="Ridl J."/>
            <person name="Pajer P."/>
            <person name="Falteisek L."/>
        </authorList>
    </citation>
    <scope>NUCLEOTIDE SEQUENCE</scope>
    <source>
        <strain evidence="2">MI1III</strain>
    </source>
</reference>
<evidence type="ECO:0000313" key="3">
    <source>
        <dbReference type="Proteomes" id="UP000683551"/>
    </source>
</evidence>
<gene>
    <name evidence="2" type="ORF">JZL65_10840</name>
</gene>
<evidence type="ECO:0000256" key="1">
    <source>
        <dbReference type="SAM" id="Phobius"/>
    </source>
</evidence>
<dbReference type="Proteomes" id="UP000683551">
    <property type="component" value="Chromosome"/>
</dbReference>
<proteinExistence type="predicted"/>
<name>A0A9E6MV65_9PROT</name>
<protein>
    <submittedName>
        <fullName evidence="2">Uncharacterized protein</fullName>
    </submittedName>
</protein>
<accession>A0A9E6MV65</accession>
<dbReference type="AlphaFoldDB" id="A0A9E6MV65"/>
<sequence length="268" mass="30330">MSIDWTAVSAIATGIAASVTAWMAITTKKSLQQAEKFHEQSASQARQYHQNGFRPICVLENHYGPDDPYRREDYLMVKLCGENELLISAQLKLKNIGSGPALCVRMILLFPHNNPDAGYFVELIPLPANGEYCNEKNYIIGGRGEGPADSEYGNEKTPIQIRMTVQNYEDRKFGFRLPSGQESEIPIDAFWEIVLKYEDVFGNKFHTVHTKDALHPWTKVGGDQINLPVSIRKEIEHQEKLEHLPRMNQEISSVVQNQNFIADAEKAL</sequence>
<dbReference type="RefSeq" id="WP_273144146.1">
    <property type="nucleotide sequence ID" value="NZ_CP053675.1"/>
</dbReference>
<dbReference type="EMBL" id="CP071137">
    <property type="protein sequence ID" value="QWY76966.1"/>
    <property type="molecule type" value="Genomic_DNA"/>
</dbReference>
<evidence type="ECO:0000313" key="2">
    <source>
        <dbReference type="EMBL" id="QWY76966.1"/>
    </source>
</evidence>
<keyword evidence="1" id="KW-0812">Transmembrane</keyword>
<organism evidence="2 3">
    <name type="scientific">Ferrovum myxofaciens</name>
    <dbReference type="NCBI Taxonomy" id="416213"/>
    <lineage>
        <taxon>Bacteria</taxon>
        <taxon>Pseudomonadati</taxon>
        <taxon>Pseudomonadota</taxon>
        <taxon>Betaproteobacteria</taxon>
        <taxon>Ferrovales</taxon>
        <taxon>Ferrovaceae</taxon>
        <taxon>Ferrovum</taxon>
    </lineage>
</organism>
<feature type="transmembrane region" description="Helical" evidence="1">
    <location>
        <begin position="6"/>
        <end position="25"/>
    </location>
</feature>